<proteinExistence type="predicted"/>
<dbReference type="OrthoDB" id="648597at2"/>
<feature type="region of interest" description="Disordered" evidence="1">
    <location>
        <begin position="115"/>
        <end position="164"/>
    </location>
</feature>
<keyword evidence="4" id="KW-1185">Reference proteome</keyword>
<accession>A0A2P8DBC4</accession>
<organism evidence="3 4">
    <name type="scientific">Taibaiella chishuiensis</name>
    <dbReference type="NCBI Taxonomy" id="1434707"/>
    <lineage>
        <taxon>Bacteria</taxon>
        <taxon>Pseudomonadati</taxon>
        <taxon>Bacteroidota</taxon>
        <taxon>Chitinophagia</taxon>
        <taxon>Chitinophagales</taxon>
        <taxon>Chitinophagaceae</taxon>
        <taxon>Taibaiella</taxon>
    </lineage>
</organism>
<comment type="caution">
    <text evidence="3">The sequence shown here is derived from an EMBL/GenBank/DDBJ whole genome shotgun (WGS) entry which is preliminary data.</text>
</comment>
<dbReference type="RefSeq" id="WP_106521226.1">
    <property type="nucleotide sequence ID" value="NZ_PYGD01000001.1"/>
</dbReference>
<feature type="domain" description="DUF4476" evidence="2">
    <location>
        <begin position="168"/>
        <end position="253"/>
    </location>
</feature>
<evidence type="ECO:0000313" key="3">
    <source>
        <dbReference type="EMBL" id="PSK94526.1"/>
    </source>
</evidence>
<evidence type="ECO:0000259" key="2">
    <source>
        <dbReference type="Pfam" id="PF14771"/>
    </source>
</evidence>
<evidence type="ECO:0000313" key="4">
    <source>
        <dbReference type="Proteomes" id="UP000240572"/>
    </source>
</evidence>
<dbReference type="EMBL" id="PYGD01000001">
    <property type="protein sequence ID" value="PSK94526.1"/>
    <property type="molecule type" value="Genomic_DNA"/>
</dbReference>
<dbReference type="AlphaFoldDB" id="A0A2P8DBC4"/>
<dbReference type="Proteomes" id="UP000240572">
    <property type="component" value="Unassembled WGS sequence"/>
</dbReference>
<dbReference type="Pfam" id="PF14771">
    <property type="entry name" value="DUF4476"/>
    <property type="match status" value="1"/>
</dbReference>
<reference evidence="3 4" key="1">
    <citation type="submission" date="2018-03" db="EMBL/GenBank/DDBJ databases">
        <title>Genomic Encyclopedia of Type Strains, Phase III (KMG-III): the genomes of soil and plant-associated and newly described type strains.</title>
        <authorList>
            <person name="Whitman W."/>
        </authorList>
    </citation>
    <scope>NUCLEOTIDE SEQUENCE [LARGE SCALE GENOMIC DNA]</scope>
    <source>
        <strain evidence="3 4">CGMCC 1.12700</strain>
    </source>
</reference>
<gene>
    <name evidence="3" type="ORF">B0I18_101682</name>
</gene>
<name>A0A2P8DBC4_9BACT</name>
<sequence>MKNILVLILSFFLFLGNASAQRSDRSMMRIRLSDGTPLLLTINGRDFKKTGRSITIADIPRKRQDLQIYRFRPYADGRGGKAELVFSGRVKINKGSTYDCVVDVRERRFMMQEVGSLPPLDNRPPFNQRRDQPIGSNANNDDAPYTADNAEQGSDLGMPPSEQVSSRLQTLKTAMDRVDADSKKLAEARKFIEQNSVTAAEVSSIAGWIFFDDNRLTFVKQAYAKVSDKANFKSEVGTVFTLASSQQEFDDFMKGR</sequence>
<evidence type="ECO:0000256" key="1">
    <source>
        <dbReference type="SAM" id="MobiDB-lite"/>
    </source>
</evidence>
<dbReference type="InterPro" id="IPR028011">
    <property type="entry name" value="DUF4476"/>
</dbReference>
<protein>
    <submittedName>
        <fullName evidence="3">Uncharacterized protein DUF4476</fullName>
    </submittedName>
</protein>